<dbReference type="AlphaFoldDB" id="A0A0N1EVB7"/>
<dbReference type="EMBL" id="LHPH01000016">
    <property type="protein sequence ID" value="KPH61723.1"/>
    <property type="molecule type" value="Genomic_DNA"/>
</dbReference>
<feature type="domain" description="DUF218" evidence="1">
    <location>
        <begin position="12"/>
        <end position="143"/>
    </location>
</feature>
<dbReference type="Proteomes" id="UP000037848">
    <property type="component" value="Unassembled WGS sequence"/>
</dbReference>
<comment type="caution">
    <text evidence="2">The sequence shown here is derived from an EMBL/GenBank/DDBJ whole genome shotgun (WGS) entry which is preliminary data.</text>
</comment>
<dbReference type="PANTHER" id="PTHR30336:SF20">
    <property type="entry name" value="DUF218 DOMAIN-CONTAINING PROTEIN"/>
    <property type="match status" value="1"/>
</dbReference>
<dbReference type="RefSeq" id="WP_235575784.1">
    <property type="nucleotide sequence ID" value="NZ_LHPH01000016.1"/>
</dbReference>
<protein>
    <recommendedName>
        <fullName evidence="1">DUF218 domain-containing protein</fullName>
    </recommendedName>
</protein>
<reference evidence="2 3" key="1">
    <citation type="submission" date="2015-08" db="EMBL/GenBank/DDBJ databases">
        <title>Draft Genome Sequence of Pseudoalteromonas porphyrae UCD-SED14.</title>
        <authorList>
            <person name="Coil D.A."/>
            <person name="Jospin G."/>
            <person name="Lee R.D."/>
            <person name="Eisen J.A."/>
        </authorList>
    </citation>
    <scope>NUCLEOTIDE SEQUENCE [LARGE SCALE GENOMIC DNA]</scope>
    <source>
        <strain evidence="2 3">UCD-SED14</strain>
    </source>
</reference>
<evidence type="ECO:0000313" key="3">
    <source>
        <dbReference type="Proteomes" id="UP000037848"/>
    </source>
</evidence>
<dbReference type="CDD" id="cd06259">
    <property type="entry name" value="YdcF-like"/>
    <property type="match status" value="1"/>
</dbReference>
<dbReference type="PATRIC" id="fig|187330.3.peg.1187"/>
<evidence type="ECO:0000259" key="1">
    <source>
        <dbReference type="Pfam" id="PF02698"/>
    </source>
</evidence>
<organism evidence="2 3">
    <name type="scientific">Pseudoalteromonas porphyrae</name>
    <dbReference type="NCBI Taxonomy" id="187330"/>
    <lineage>
        <taxon>Bacteria</taxon>
        <taxon>Pseudomonadati</taxon>
        <taxon>Pseudomonadota</taxon>
        <taxon>Gammaproteobacteria</taxon>
        <taxon>Alteromonadales</taxon>
        <taxon>Pseudoalteromonadaceae</taxon>
        <taxon>Pseudoalteromonas</taxon>
    </lineage>
</organism>
<dbReference type="InterPro" id="IPR014729">
    <property type="entry name" value="Rossmann-like_a/b/a_fold"/>
</dbReference>
<dbReference type="GO" id="GO:0005886">
    <property type="term" value="C:plasma membrane"/>
    <property type="evidence" value="ECO:0007669"/>
    <property type="project" value="TreeGrafter"/>
</dbReference>
<accession>A0A0N1EVB7</accession>
<dbReference type="InterPro" id="IPR051599">
    <property type="entry name" value="Cell_Envelope_Assoc"/>
</dbReference>
<dbReference type="PANTHER" id="PTHR30336">
    <property type="entry name" value="INNER MEMBRANE PROTEIN, PROBABLE PERMEASE"/>
    <property type="match status" value="1"/>
</dbReference>
<keyword evidence="3" id="KW-1185">Reference proteome</keyword>
<sequence length="180" mass="19886">MKAVTNSVIKTAIIVLGGPNNNDGSLSLIAKSRCEQAYQTYLKMPAKILCTGGFGAHFNTTNHAHGEYTKRYLIELGIPEFAFLPVALSRFTFEDALLTKPLLAAENITAATLVSSEFHIARVHYVFSHVQPNLELTLVSAKTPLSEIKLAQLHAHERAVMPREVKNVQQFIALQSQKSR</sequence>
<proteinExistence type="predicted"/>
<gene>
    <name evidence="2" type="ORF">ADS77_13775</name>
</gene>
<evidence type="ECO:0000313" key="2">
    <source>
        <dbReference type="EMBL" id="KPH61723.1"/>
    </source>
</evidence>
<dbReference type="Pfam" id="PF02698">
    <property type="entry name" value="DUF218"/>
    <property type="match status" value="1"/>
</dbReference>
<dbReference type="InterPro" id="IPR003848">
    <property type="entry name" value="DUF218"/>
</dbReference>
<dbReference type="Gene3D" id="3.40.50.620">
    <property type="entry name" value="HUPs"/>
    <property type="match status" value="1"/>
</dbReference>
<name>A0A0N1EVB7_9GAMM</name>